<dbReference type="OrthoDB" id="2160638at2759"/>
<dbReference type="VEuPathDB" id="FungiDB:SeMB42_g02715"/>
<feature type="transmembrane region" description="Helical" evidence="7">
    <location>
        <begin position="180"/>
        <end position="199"/>
    </location>
</feature>
<dbReference type="EMBL" id="QEAM01000271">
    <property type="protein sequence ID" value="TPX42452.1"/>
    <property type="molecule type" value="Genomic_DNA"/>
</dbReference>
<keyword evidence="6 7" id="KW-0472">Membrane</keyword>
<evidence type="ECO:0008006" key="10">
    <source>
        <dbReference type="Google" id="ProtNLM"/>
    </source>
</evidence>
<evidence type="ECO:0000256" key="5">
    <source>
        <dbReference type="ARBA" id="ARBA00022989"/>
    </source>
</evidence>
<dbReference type="GO" id="GO:0015109">
    <property type="term" value="F:chromate transmembrane transporter activity"/>
    <property type="evidence" value="ECO:0007669"/>
    <property type="project" value="InterPro"/>
</dbReference>
<feature type="transmembrane region" description="Helical" evidence="7">
    <location>
        <begin position="145"/>
        <end position="168"/>
    </location>
</feature>
<feature type="transmembrane region" description="Helical" evidence="7">
    <location>
        <begin position="320"/>
        <end position="339"/>
    </location>
</feature>
<evidence type="ECO:0000256" key="4">
    <source>
        <dbReference type="ARBA" id="ARBA00022692"/>
    </source>
</evidence>
<keyword evidence="3" id="KW-1003">Cell membrane</keyword>
<dbReference type="PANTHER" id="PTHR33567:SF3">
    <property type="entry name" value="CHROMATE ION TRANSPORTER (EUROFUNG)"/>
    <property type="match status" value="1"/>
</dbReference>
<comment type="caution">
    <text evidence="8">The sequence shown here is derived from an EMBL/GenBank/DDBJ whole genome shotgun (WGS) entry which is preliminary data.</text>
</comment>
<dbReference type="AlphaFoldDB" id="A0A507CTE8"/>
<keyword evidence="5 7" id="KW-1133">Transmembrane helix</keyword>
<comment type="similarity">
    <text evidence="2">Belongs to the chromate ion transporter (CHR) (TC 2.A.51) family.</text>
</comment>
<name>A0A507CTE8_9FUNG</name>
<comment type="subcellular location">
    <subcellularLocation>
        <location evidence="1">Cell membrane</location>
        <topology evidence="1">Multi-pass membrane protein</topology>
    </subcellularLocation>
</comment>
<evidence type="ECO:0000313" key="9">
    <source>
        <dbReference type="Proteomes" id="UP000320475"/>
    </source>
</evidence>
<dbReference type="PANTHER" id="PTHR33567">
    <property type="entry name" value="CHROMATE ION TRANSPORTER (EUROFUNG)"/>
    <property type="match status" value="1"/>
</dbReference>
<dbReference type="Pfam" id="PF02417">
    <property type="entry name" value="Chromate_transp"/>
    <property type="match status" value="1"/>
</dbReference>
<evidence type="ECO:0000256" key="1">
    <source>
        <dbReference type="ARBA" id="ARBA00004651"/>
    </source>
</evidence>
<dbReference type="Proteomes" id="UP000320475">
    <property type="component" value="Unassembled WGS sequence"/>
</dbReference>
<feature type="transmembrane region" description="Helical" evidence="7">
    <location>
        <begin position="288"/>
        <end position="308"/>
    </location>
</feature>
<keyword evidence="4 7" id="KW-0812">Transmembrane</keyword>
<reference evidence="8 9" key="1">
    <citation type="journal article" date="2019" name="Sci. Rep.">
        <title>Comparative genomics of chytrid fungi reveal insights into the obligate biotrophic and pathogenic lifestyle of Synchytrium endobioticum.</title>
        <authorList>
            <person name="van de Vossenberg B.T.L.H."/>
            <person name="Warris S."/>
            <person name="Nguyen H.D.T."/>
            <person name="van Gent-Pelzer M.P.E."/>
            <person name="Joly D.L."/>
            <person name="van de Geest H.C."/>
            <person name="Bonants P.J.M."/>
            <person name="Smith D.S."/>
            <person name="Levesque C.A."/>
            <person name="van der Lee T.A.J."/>
        </authorList>
    </citation>
    <scope>NUCLEOTIDE SEQUENCE [LARGE SCALE GENOMIC DNA]</scope>
    <source>
        <strain evidence="8 9">LEV6574</strain>
    </source>
</reference>
<evidence type="ECO:0000313" key="8">
    <source>
        <dbReference type="EMBL" id="TPX42452.1"/>
    </source>
</evidence>
<accession>A0A507CTE8</accession>
<sequence>MHGQLCPTGSYDVWRTASAHRHHTRGVRAEQGVAERGHVRGAPWYTVAQWRAHGASWCGGALVMLAAAVGLTALAAFQLGKRVGTDGVTRALILASAALAITCRDQPYVFPCLMLAGGLVTHAVHTADPAPPDVEAARADPHICFAYSWAVGLGLFAAWAGLLVAAVVCRHATDVRALHVWGTFYFTGSIIFGGGPVMIPLLQSYVVGPGWLTDREYLIGLAAINALPGPLFNFAAYCGALALRASIGSAVAGALLGFLGVFTPGLILIAAALPLWRRFRSLRALQPAFKGMNAAATGLVFAAVYLLWNNAIAGRSAGSVVVGSYPLFTIVSACAFVAAGYTRMPAPLVVVLGGVIGIIDWAVDPGAYVA</sequence>
<evidence type="ECO:0000256" key="7">
    <source>
        <dbReference type="SAM" id="Phobius"/>
    </source>
</evidence>
<feature type="transmembrane region" description="Helical" evidence="7">
    <location>
        <begin position="345"/>
        <end position="363"/>
    </location>
</feature>
<proteinExistence type="inferred from homology"/>
<protein>
    <recommendedName>
        <fullName evidence="10">Chromate transporter</fullName>
    </recommendedName>
</protein>
<feature type="transmembrane region" description="Helical" evidence="7">
    <location>
        <begin position="219"/>
        <end position="243"/>
    </location>
</feature>
<feature type="transmembrane region" description="Helical" evidence="7">
    <location>
        <begin position="255"/>
        <end position="276"/>
    </location>
</feature>
<organism evidence="8 9">
    <name type="scientific">Synchytrium endobioticum</name>
    <dbReference type="NCBI Taxonomy" id="286115"/>
    <lineage>
        <taxon>Eukaryota</taxon>
        <taxon>Fungi</taxon>
        <taxon>Fungi incertae sedis</taxon>
        <taxon>Chytridiomycota</taxon>
        <taxon>Chytridiomycota incertae sedis</taxon>
        <taxon>Chytridiomycetes</taxon>
        <taxon>Synchytriales</taxon>
        <taxon>Synchytriaceae</taxon>
        <taxon>Synchytrium</taxon>
    </lineage>
</organism>
<dbReference type="GO" id="GO:0005886">
    <property type="term" value="C:plasma membrane"/>
    <property type="evidence" value="ECO:0007669"/>
    <property type="project" value="UniProtKB-SubCell"/>
</dbReference>
<evidence type="ECO:0000256" key="6">
    <source>
        <dbReference type="ARBA" id="ARBA00023136"/>
    </source>
</evidence>
<feature type="transmembrane region" description="Helical" evidence="7">
    <location>
        <begin position="57"/>
        <end position="77"/>
    </location>
</feature>
<dbReference type="InterPro" id="IPR003370">
    <property type="entry name" value="Chromate_transpt"/>
</dbReference>
<evidence type="ECO:0000256" key="2">
    <source>
        <dbReference type="ARBA" id="ARBA00005262"/>
    </source>
</evidence>
<evidence type="ECO:0000256" key="3">
    <source>
        <dbReference type="ARBA" id="ARBA00022475"/>
    </source>
</evidence>
<gene>
    <name evidence="8" type="ORF">SeLEV6574_g05603</name>
</gene>